<evidence type="ECO:0000313" key="2">
    <source>
        <dbReference type="EMBL" id="KGO92549.1"/>
    </source>
</evidence>
<name>A0A0A2MJT6_9FLAO</name>
<dbReference type="eggNOG" id="ENOG5032UAD">
    <property type="taxonomic scope" value="Bacteria"/>
</dbReference>
<dbReference type="PROSITE" id="PS51257">
    <property type="entry name" value="PROKAR_LIPOPROTEIN"/>
    <property type="match status" value="1"/>
</dbReference>
<protein>
    <submittedName>
        <fullName evidence="2">Uncharacterized protein</fullName>
    </submittedName>
</protein>
<comment type="caution">
    <text evidence="2">The sequence shown here is derived from an EMBL/GenBank/DDBJ whole genome shotgun (WGS) entry which is preliminary data.</text>
</comment>
<feature type="signal peptide" evidence="1">
    <location>
        <begin position="1"/>
        <end position="20"/>
    </location>
</feature>
<organism evidence="2 3">
    <name type="scientific">Flavobacterium subsaxonicum WB 4.1-42 = DSM 21790</name>
    <dbReference type="NCBI Taxonomy" id="1121898"/>
    <lineage>
        <taxon>Bacteria</taxon>
        <taxon>Pseudomonadati</taxon>
        <taxon>Bacteroidota</taxon>
        <taxon>Flavobacteriia</taxon>
        <taxon>Flavobacteriales</taxon>
        <taxon>Flavobacteriaceae</taxon>
        <taxon>Flavobacterium</taxon>
    </lineage>
</organism>
<evidence type="ECO:0000313" key="3">
    <source>
        <dbReference type="Proteomes" id="UP000030111"/>
    </source>
</evidence>
<accession>A0A0A2MJT6</accession>
<dbReference type="STRING" id="1121898.GCA_000422725_03450"/>
<feature type="chain" id="PRO_5001991563" evidence="1">
    <location>
        <begin position="21"/>
        <end position="177"/>
    </location>
</feature>
<dbReference type="EMBL" id="JRLY01000009">
    <property type="protein sequence ID" value="KGO92549.1"/>
    <property type="molecule type" value="Genomic_DNA"/>
</dbReference>
<reference evidence="2 3" key="1">
    <citation type="submission" date="2013-09" db="EMBL/GenBank/DDBJ databases">
        <authorList>
            <person name="Zeng Z."/>
            <person name="Chen C."/>
        </authorList>
    </citation>
    <scope>NUCLEOTIDE SEQUENCE [LARGE SCALE GENOMIC DNA]</scope>
    <source>
        <strain evidence="2 3">WB 4.1-42</strain>
    </source>
</reference>
<dbReference type="AlphaFoldDB" id="A0A0A2MJT6"/>
<evidence type="ECO:0000256" key="1">
    <source>
        <dbReference type="SAM" id="SignalP"/>
    </source>
</evidence>
<sequence length="177" mass="19541">MKKILLLFTAAGLLSLTSCNNDDDVVVSGDGDTIAENYEVTNVNFATGGTSSSITIPLNPNIPSSDMIVVYRYDGADPDNGNDVWRSLPTTYYFNDGSFLDYNFDFSIDKVVIYLDGDFNLSTYPTAYTQNQIFRALIIPGYLTATGKQSAPVDLTNYDAVVKYYNIKDSDIKTIKL</sequence>
<dbReference type="RefSeq" id="WP_026991419.1">
    <property type="nucleotide sequence ID" value="NZ_AUGP01000029.1"/>
</dbReference>
<dbReference type="OrthoDB" id="1524444at2"/>
<dbReference type="Proteomes" id="UP000030111">
    <property type="component" value="Unassembled WGS sequence"/>
</dbReference>
<keyword evidence="1" id="KW-0732">Signal</keyword>
<keyword evidence="3" id="KW-1185">Reference proteome</keyword>
<gene>
    <name evidence="2" type="ORF">Q766_12270</name>
</gene>
<proteinExistence type="predicted"/>